<comment type="caution">
    <text evidence="3">The sequence shown here is derived from an EMBL/GenBank/DDBJ whole genome shotgun (WGS) entry which is preliminary data.</text>
</comment>
<dbReference type="AlphaFoldDB" id="A0A813XWH2"/>
<proteinExistence type="predicted"/>
<sequence>MLEHEPDIKSFDLKHDIFKYKWDSKIWLEQFSNINSSPSSNNIAKPRKDFVRRMLRVTVMLNTMATVYDGKYKLENEQQTKITLQRKLMKTILYNEQSNFFDGRKEITPKIPFSSTIIHVVNEDCLHSYTKLVKNSFNPVLLNMANAVSPGGGYRRGDGAQEENIFRRTNYYTSLNYFLEPNQQHTDHQRFECSAHTTLTALADNESMYPIHEFGAIYTSGITAFRATEQRGYEYLSTPIYNMSSIALAAYQKPDTYGGDRLAPKYAVGTRKKIENLFAIAFVNGHDSLILSALGCGAFHNPPSHIASIFKTVIEQYAGFFRQIIFAIVDDHNTGKQMNPNGNYLPFKQIVDNVTVRPAAKLSPGMMTGPYEVTEKLTINDFIIFNASPCYDAAKCKKINNPEHCQKYTHPPYCPQRLVCNLQNDDVHLNFFIHRIHCKYGGECEFILKNDQQHLADYIHPENCPSSGRCTDMKREHLEMYCHLPLCKHGPNCYQNLNGDVQHCKSFRHCKTTCKYGNNCVDFHNSEHIKNESHPFKEPCPLTPYLCTAFIQYSQYNPNSSQQTITKAELERLNYHCLCYSHVCLWGRNCTIEKTDKHWKNTIHIARKLCPDSDHCPMLTSEEHLNTFSHPNMRDIRLLCKYSTTECRDRYKKEHYIKYRHGTSEEPLGVTKYFGLNKDISFSRNQKQMIQIIRNYFQINDIKVSSDILNWIHALQPVHRCNLQIFESIEHLLSKLFTSTQLDVIHSCSIEVAQASLVLQNNKTGIGYETDEKLCTNKHVFSIFGPHYGHYYGDIFLILKRDIMLHPDSNFTIQAATTYDSGRAYTLRPWLTDPIDINERHKQLHLSKLHCSSNGYDYAAALELMALTSLPRKTLNINLNQIIARWTGIDSHFVFEAHLPQLIPLNYVDRIYMPKNLFDALSEKSKQYVAQLFNDSVLTVTDHVVATDSALDQPRTQYQTHVNSQLLQHIKKRAGHKRPLLSTIGTTITVPGSKFSSYILLPVSIADTYYSTRRSTADGIIYIYWKALKGDFMIVLTDDPIHAKQSNPQQYLTCYIGTIRLINK</sequence>
<dbReference type="SUPFAM" id="SSF52949">
    <property type="entry name" value="Macro domain-like"/>
    <property type="match status" value="1"/>
</dbReference>
<dbReference type="Pfam" id="PF10021">
    <property type="entry name" value="PARG_cat_microb"/>
    <property type="match status" value="1"/>
</dbReference>
<dbReference type="EMBL" id="CAJNOQ010001137">
    <property type="protein sequence ID" value="CAF0870997.1"/>
    <property type="molecule type" value="Genomic_DNA"/>
</dbReference>
<evidence type="ECO:0000313" key="3">
    <source>
        <dbReference type="EMBL" id="CAF0870997.1"/>
    </source>
</evidence>
<accession>A0A813XWH2</accession>
<protein>
    <recommendedName>
        <fullName evidence="2">C3H1-type domain-containing protein</fullName>
    </recommendedName>
</protein>
<dbReference type="InterPro" id="IPR043472">
    <property type="entry name" value="Macro_dom-like"/>
</dbReference>
<keyword evidence="1" id="KW-0479">Metal-binding</keyword>
<dbReference type="EMBL" id="CAJOBC010001137">
    <property type="protein sequence ID" value="CAF3658276.1"/>
    <property type="molecule type" value="Genomic_DNA"/>
</dbReference>
<dbReference type="Proteomes" id="UP000663829">
    <property type="component" value="Unassembled WGS sequence"/>
</dbReference>
<dbReference type="InterPro" id="IPR019261">
    <property type="entry name" value="PARG_cat_microbial"/>
</dbReference>
<dbReference type="OrthoDB" id="9985428at2759"/>
<dbReference type="PROSITE" id="PS50103">
    <property type="entry name" value="ZF_C3H1"/>
    <property type="match status" value="1"/>
</dbReference>
<feature type="zinc finger region" description="C3H1-type" evidence="1">
    <location>
        <begin position="498"/>
        <end position="527"/>
    </location>
</feature>
<dbReference type="GO" id="GO:0008270">
    <property type="term" value="F:zinc ion binding"/>
    <property type="evidence" value="ECO:0007669"/>
    <property type="project" value="UniProtKB-KW"/>
</dbReference>
<dbReference type="PANTHER" id="PTHR35596:SF1">
    <property type="entry name" value="MICROBIAL-TYPE PARG CATALYTIC DOMAIN-CONTAINING PROTEIN"/>
    <property type="match status" value="1"/>
</dbReference>
<dbReference type="Gene3D" id="3.40.220.10">
    <property type="entry name" value="Leucine Aminopeptidase, subunit E, domain 1"/>
    <property type="match status" value="1"/>
</dbReference>
<keyword evidence="1" id="KW-0863">Zinc-finger</keyword>
<dbReference type="PANTHER" id="PTHR35596">
    <property type="entry name" value="DUF2263 DOMAIN-CONTAINING PROTEIN"/>
    <property type="match status" value="1"/>
</dbReference>
<evidence type="ECO:0000256" key="1">
    <source>
        <dbReference type="PROSITE-ProRule" id="PRU00723"/>
    </source>
</evidence>
<dbReference type="Proteomes" id="UP000681722">
    <property type="component" value="Unassembled WGS sequence"/>
</dbReference>
<keyword evidence="5" id="KW-1185">Reference proteome</keyword>
<evidence type="ECO:0000313" key="4">
    <source>
        <dbReference type="EMBL" id="CAF3658276.1"/>
    </source>
</evidence>
<organism evidence="3 5">
    <name type="scientific">Didymodactylos carnosus</name>
    <dbReference type="NCBI Taxonomy" id="1234261"/>
    <lineage>
        <taxon>Eukaryota</taxon>
        <taxon>Metazoa</taxon>
        <taxon>Spiralia</taxon>
        <taxon>Gnathifera</taxon>
        <taxon>Rotifera</taxon>
        <taxon>Eurotatoria</taxon>
        <taxon>Bdelloidea</taxon>
        <taxon>Philodinida</taxon>
        <taxon>Philodinidae</taxon>
        <taxon>Didymodactylos</taxon>
    </lineage>
</organism>
<feature type="domain" description="C3H1-type" evidence="2">
    <location>
        <begin position="498"/>
        <end position="527"/>
    </location>
</feature>
<gene>
    <name evidence="3" type="ORF">GPM918_LOCUS7097</name>
    <name evidence="4" type="ORF">SRO942_LOCUS7097</name>
</gene>
<keyword evidence="1" id="KW-0862">Zinc</keyword>
<dbReference type="InterPro" id="IPR012664">
    <property type="entry name" value="CHP02452"/>
</dbReference>
<name>A0A813XWH2_9BILA</name>
<evidence type="ECO:0000313" key="5">
    <source>
        <dbReference type="Proteomes" id="UP000663829"/>
    </source>
</evidence>
<dbReference type="InterPro" id="IPR000571">
    <property type="entry name" value="Znf_CCCH"/>
</dbReference>
<reference evidence="3" key="1">
    <citation type="submission" date="2021-02" db="EMBL/GenBank/DDBJ databases">
        <authorList>
            <person name="Nowell W R."/>
        </authorList>
    </citation>
    <scope>NUCLEOTIDE SEQUENCE</scope>
</reference>
<evidence type="ECO:0000259" key="2">
    <source>
        <dbReference type="PROSITE" id="PS50103"/>
    </source>
</evidence>
<dbReference type="NCBIfam" id="TIGR02452">
    <property type="entry name" value="TIGR02452 family protein"/>
    <property type="match status" value="1"/>
</dbReference>